<keyword evidence="1" id="KW-1133">Transmembrane helix</keyword>
<reference evidence="2 3" key="1">
    <citation type="submission" date="2017-03" db="EMBL/GenBank/DDBJ databases">
        <title>Genome Survey of Euroglyphus maynei.</title>
        <authorList>
            <person name="Arlian L.G."/>
            <person name="Morgan M.S."/>
            <person name="Rider S.D."/>
        </authorList>
    </citation>
    <scope>NUCLEOTIDE SEQUENCE [LARGE SCALE GENOMIC DNA]</scope>
    <source>
        <strain evidence="2">Arlian Lab</strain>
        <tissue evidence="2">Whole body</tissue>
    </source>
</reference>
<sequence>MVLGLNLLIASLPALIPITAFWFYAVTQPPISRRYWDTHGNVKKNCPIDLGSVKQNSQKILTICVQCVLNDKKKIESFWVIKLINQSYYPSSNNNNKK</sequence>
<gene>
    <name evidence="2" type="ORF">BLA29_013564</name>
</gene>
<protein>
    <submittedName>
        <fullName evidence="2">Uncharacterized protein</fullName>
    </submittedName>
</protein>
<feature type="transmembrane region" description="Helical" evidence="1">
    <location>
        <begin position="6"/>
        <end position="26"/>
    </location>
</feature>
<accession>A0A1Y3BJA9</accession>
<proteinExistence type="predicted"/>
<keyword evidence="3" id="KW-1185">Reference proteome</keyword>
<dbReference type="EMBL" id="MUJZ01019460">
    <property type="protein sequence ID" value="OTF80207.1"/>
    <property type="molecule type" value="Genomic_DNA"/>
</dbReference>
<organism evidence="2 3">
    <name type="scientific">Euroglyphus maynei</name>
    <name type="common">Mayne's house dust mite</name>
    <dbReference type="NCBI Taxonomy" id="6958"/>
    <lineage>
        <taxon>Eukaryota</taxon>
        <taxon>Metazoa</taxon>
        <taxon>Ecdysozoa</taxon>
        <taxon>Arthropoda</taxon>
        <taxon>Chelicerata</taxon>
        <taxon>Arachnida</taxon>
        <taxon>Acari</taxon>
        <taxon>Acariformes</taxon>
        <taxon>Sarcoptiformes</taxon>
        <taxon>Astigmata</taxon>
        <taxon>Psoroptidia</taxon>
        <taxon>Analgoidea</taxon>
        <taxon>Pyroglyphidae</taxon>
        <taxon>Pyroglyphinae</taxon>
        <taxon>Euroglyphus</taxon>
    </lineage>
</organism>
<keyword evidence="1" id="KW-0472">Membrane</keyword>
<evidence type="ECO:0000256" key="1">
    <source>
        <dbReference type="SAM" id="Phobius"/>
    </source>
</evidence>
<evidence type="ECO:0000313" key="3">
    <source>
        <dbReference type="Proteomes" id="UP000194236"/>
    </source>
</evidence>
<evidence type="ECO:0000313" key="2">
    <source>
        <dbReference type="EMBL" id="OTF80207.1"/>
    </source>
</evidence>
<dbReference type="Proteomes" id="UP000194236">
    <property type="component" value="Unassembled WGS sequence"/>
</dbReference>
<keyword evidence="1" id="KW-0812">Transmembrane</keyword>
<comment type="caution">
    <text evidence="2">The sequence shown here is derived from an EMBL/GenBank/DDBJ whole genome shotgun (WGS) entry which is preliminary data.</text>
</comment>
<name>A0A1Y3BJA9_EURMA</name>
<dbReference type="AlphaFoldDB" id="A0A1Y3BJA9"/>